<comment type="caution">
    <text evidence="1">The sequence shown here is derived from an EMBL/GenBank/DDBJ whole genome shotgun (WGS) entry which is preliminary data.</text>
</comment>
<dbReference type="RefSeq" id="WP_216254234.1">
    <property type="nucleotide sequence ID" value="NZ_JAZHFS010000035.1"/>
</dbReference>
<reference evidence="1 2" key="1">
    <citation type="submission" date="2023-11" db="EMBL/GenBank/DDBJ databases">
        <title>Draft genome sequence of a psychrophilic Clostridium strain from permafrost water brine.</title>
        <authorList>
            <person name="Shcherbakova V.A."/>
            <person name="Trubitsyn V.E."/>
            <person name="Zakharyuk A.G."/>
        </authorList>
    </citation>
    <scope>NUCLEOTIDE SEQUENCE [LARGE SCALE GENOMIC DNA]</scope>
    <source>
        <strain evidence="1 2">14F</strain>
    </source>
</reference>
<proteinExistence type="predicted"/>
<dbReference type="Proteomes" id="UP001498469">
    <property type="component" value="Unassembled WGS sequence"/>
</dbReference>
<protein>
    <submittedName>
        <fullName evidence="1">Uncharacterized protein</fullName>
    </submittedName>
</protein>
<keyword evidence="2" id="KW-1185">Reference proteome</keyword>
<evidence type="ECO:0000313" key="1">
    <source>
        <dbReference type="EMBL" id="MEF2114993.1"/>
    </source>
</evidence>
<dbReference type="EMBL" id="JAZHFS010000035">
    <property type="protein sequence ID" value="MEF2114993.1"/>
    <property type="molecule type" value="Genomic_DNA"/>
</dbReference>
<name>A0ABU7UUP6_9CLOT</name>
<sequence>MYVNGSLIKNINESKLIRFLRGKNCIQTEGEKGKDISFWISDLLDDDKVKSVDLNSFFFEELFYGKSNMVNVFQINSCKDLRDEEVWLERLSQTYNIDSIQFNNIMTTTVTSDTPVKIVAINSIFDEEGKITRLRMILVRHICINLNGKESNSCCYLAVEFNLDDKLFIIKIRNQYGIVNKEHRPRASIDKIVCNLKMEMGFETKEYGENHQKVLYNMSKGLLRELYQSIPNYDDVNKMDKSIEIFIKDTIKNIVISNLEEDLKGNVTINPGVVDLKDELKKVLQHLIVSDYFLNEDVDVFSKNNVSAAITSIKFNDTERNTARLTGENNTKAIVCSRTFMSMRRSIEAVQNVSALSIAYKRKNDSIEVKFDASEKDKLSIMILNQKYYDESDFNKIWGIYKKYESKSIKRFTKIRKVSVG</sequence>
<organism evidence="1 2">
    <name type="scientific">Clostridium frigoriphilum</name>
    <dbReference type="NCBI Taxonomy" id="443253"/>
    <lineage>
        <taxon>Bacteria</taxon>
        <taxon>Bacillati</taxon>
        <taxon>Bacillota</taxon>
        <taxon>Clostridia</taxon>
        <taxon>Eubacteriales</taxon>
        <taxon>Clostridiaceae</taxon>
        <taxon>Clostridium</taxon>
    </lineage>
</organism>
<evidence type="ECO:0000313" key="2">
    <source>
        <dbReference type="Proteomes" id="UP001498469"/>
    </source>
</evidence>
<gene>
    <name evidence="1" type="ORF">SJI18_22170</name>
</gene>
<accession>A0ABU7UUP6</accession>